<comment type="caution">
    <text evidence="2">The sequence shown here is derived from an EMBL/GenBank/DDBJ whole genome shotgun (WGS) entry which is preliminary data.</text>
</comment>
<sequence length="168" mass="19609">MQRVEGFVALAELYAPFSDKEIKEVIFSILNVKITRPRWLQQWVFLRLLGNNWTFSLSSSVRFLRKRSYAFTSKLKLISYCTIFYKCATKSLCKRIKELPIRYLGTPITVSILSKVECKSFVDKILARIKIWSSKSICHAVRVTLINFVLFGMFNFWGIHLHSSPRSC</sequence>
<keyword evidence="1" id="KW-0812">Transmembrane</keyword>
<protein>
    <recommendedName>
        <fullName evidence="4">Reverse transcriptase</fullName>
    </recommendedName>
</protein>
<evidence type="ECO:0000256" key="1">
    <source>
        <dbReference type="SAM" id="Phobius"/>
    </source>
</evidence>
<keyword evidence="1" id="KW-1133">Transmembrane helix</keyword>
<keyword evidence="3" id="KW-1185">Reference proteome</keyword>
<dbReference type="AlphaFoldDB" id="A0A9Q1Q6F1"/>
<name>A0A9Q1Q6F1_9CARY</name>
<organism evidence="2 3">
    <name type="scientific">Carnegiea gigantea</name>
    <dbReference type="NCBI Taxonomy" id="171969"/>
    <lineage>
        <taxon>Eukaryota</taxon>
        <taxon>Viridiplantae</taxon>
        <taxon>Streptophyta</taxon>
        <taxon>Embryophyta</taxon>
        <taxon>Tracheophyta</taxon>
        <taxon>Spermatophyta</taxon>
        <taxon>Magnoliopsida</taxon>
        <taxon>eudicotyledons</taxon>
        <taxon>Gunneridae</taxon>
        <taxon>Pentapetalae</taxon>
        <taxon>Caryophyllales</taxon>
        <taxon>Cactineae</taxon>
        <taxon>Cactaceae</taxon>
        <taxon>Cactoideae</taxon>
        <taxon>Echinocereeae</taxon>
        <taxon>Carnegiea</taxon>
    </lineage>
</organism>
<evidence type="ECO:0008006" key="4">
    <source>
        <dbReference type="Google" id="ProtNLM"/>
    </source>
</evidence>
<feature type="transmembrane region" description="Helical" evidence="1">
    <location>
        <begin position="140"/>
        <end position="159"/>
    </location>
</feature>
<dbReference type="EMBL" id="JAKOGI010000830">
    <property type="protein sequence ID" value="KAJ8430050.1"/>
    <property type="molecule type" value="Genomic_DNA"/>
</dbReference>
<dbReference type="OrthoDB" id="1938625at2759"/>
<keyword evidence="1" id="KW-0472">Membrane</keyword>
<evidence type="ECO:0000313" key="3">
    <source>
        <dbReference type="Proteomes" id="UP001153076"/>
    </source>
</evidence>
<gene>
    <name evidence="2" type="ORF">Cgig2_025759</name>
</gene>
<reference evidence="2" key="1">
    <citation type="submission" date="2022-04" db="EMBL/GenBank/DDBJ databases">
        <title>Carnegiea gigantea Genome sequencing and assembly v2.</title>
        <authorList>
            <person name="Copetti D."/>
            <person name="Sanderson M.J."/>
            <person name="Burquez A."/>
            <person name="Wojciechowski M.F."/>
        </authorList>
    </citation>
    <scope>NUCLEOTIDE SEQUENCE</scope>
    <source>
        <strain evidence="2">SGP5-SGP5p</strain>
        <tissue evidence="2">Aerial part</tissue>
    </source>
</reference>
<proteinExistence type="predicted"/>
<dbReference type="Proteomes" id="UP001153076">
    <property type="component" value="Unassembled WGS sequence"/>
</dbReference>
<evidence type="ECO:0000313" key="2">
    <source>
        <dbReference type="EMBL" id="KAJ8430050.1"/>
    </source>
</evidence>
<accession>A0A9Q1Q6F1</accession>